<dbReference type="GO" id="GO:0022857">
    <property type="term" value="F:transmembrane transporter activity"/>
    <property type="evidence" value="ECO:0007669"/>
    <property type="project" value="TreeGrafter"/>
</dbReference>
<feature type="transmembrane region" description="Helical" evidence="7">
    <location>
        <begin position="350"/>
        <end position="370"/>
    </location>
</feature>
<keyword evidence="11" id="KW-1185">Reference proteome</keyword>
<evidence type="ECO:0000313" key="11">
    <source>
        <dbReference type="Proteomes" id="UP000007721"/>
    </source>
</evidence>
<dbReference type="RefSeq" id="WP_012645667.1">
    <property type="nucleotide sequence ID" value="NC_011979.1"/>
</dbReference>
<dbReference type="STRING" id="316067.Geob_0571"/>
<evidence type="ECO:0000313" key="10">
    <source>
        <dbReference type="EMBL" id="ACM18938.1"/>
    </source>
</evidence>
<evidence type="ECO:0000256" key="4">
    <source>
        <dbReference type="ARBA" id="ARBA00022989"/>
    </source>
</evidence>
<keyword evidence="2" id="KW-1003">Cell membrane</keyword>
<dbReference type="InterPro" id="IPR050250">
    <property type="entry name" value="Macrolide_Exporter_MacB"/>
</dbReference>
<reference evidence="10 11" key="1">
    <citation type="submission" date="2009-01" db="EMBL/GenBank/DDBJ databases">
        <title>Complete sequence of Geobacter sp. FRC-32.</title>
        <authorList>
            <consortium name="US DOE Joint Genome Institute"/>
            <person name="Lucas S."/>
            <person name="Copeland A."/>
            <person name="Lapidus A."/>
            <person name="Glavina del Rio T."/>
            <person name="Dalin E."/>
            <person name="Tice H."/>
            <person name="Bruce D."/>
            <person name="Goodwin L."/>
            <person name="Pitluck S."/>
            <person name="Saunders E."/>
            <person name="Brettin T."/>
            <person name="Detter J.C."/>
            <person name="Han C."/>
            <person name="Larimer F."/>
            <person name="Land M."/>
            <person name="Hauser L."/>
            <person name="Kyrpides N."/>
            <person name="Ovchinnikova G."/>
            <person name="Kostka J."/>
            <person name="Richardson P."/>
        </authorList>
    </citation>
    <scope>NUCLEOTIDE SEQUENCE [LARGE SCALE GENOMIC DNA]</scope>
    <source>
        <strain evidence="11">DSM 22248 / JCM 15807 / FRC-32</strain>
    </source>
</reference>
<feature type="domain" description="MacB-like periplasmic core" evidence="9">
    <location>
        <begin position="19"/>
        <end position="226"/>
    </location>
</feature>
<comment type="similarity">
    <text evidence="6">Belongs to the ABC-4 integral membrane protein family.</text>
</comment>
<dbReference type="PANTHER" id="PTHR30572">
    <property type="entry name" value="MEMBRANE COMPONENT OF TRANSPORTER-RELATED"/>
    <property type="match status" value="1"/>
</dbReference>
<dbReference type="HOGENOM" id="CLU_000604_8_0_7"/>
<dbReference type="PANTHER" id="PTHR30572:SF4">
    <property type="entry name" value="ABC TRANSPORTER PERMEASE YTRF"/>
    <property type="match status" value="1"/>
</dbReference>
<name>B9LZX4_GEODF</name>
<dbReference type="Proteomes" id="UP000007721">
    <property type="component" value="Chromosome"/>
</dbReference>
<dbReference type="InterPro" id="IPR003838">
    <property type="entry name" value="ABC3_permease_C"/>
</dbReference>
<keyword evidence="5 7" id="KW-0472">Membrane</keyword>
<accession>B9LZX4</accession>
<feature type="transmembrane region" description="Helical" evidence="7">
    <location>
        <begin position="251"/>
        <end position="273"/>
    </location>
</feature>
<evidence type="ECO:0000256" key="3">
    <source>
        <dbReference type="ARBA" id="ARBA00022692"/>
    </source>
</evidence>
<dbReference type="eggNOG" id="COG4591">
    <property type="taxonomic scope" value="Bacteria"/>
</dbReference>
<dbReference type="Pfam" id="PF02687">
    <property type="entry name" value="FtsX"/>
    <property type="match status" value="1"/>
</dbReference>
<protein>
    <submittedName>
        <fullName evidence="10">ABC transporter, membrane protein</fullName>
    </submittedName>
</protein>
<dbReference type="InterPro" id="IPR025857">
    <property type="entry name" value="MacB_PCD"/>
</dbReference>
<evidence type="ECO:0000256" key="1">
    <source>
        <dbReference type="ARBA" id="ARBA00004651"/>
    </source>
</evidence>
<evidence type="ECO:0000256" key="7">
    <source>
        <dbReference type="SAM" id="Phobius"/>
    </source>
</evidence>
<evidence type="ECO:0000256" key="5">
    <source>
        <dbReference type="ARBA" id="ARBA00023136"/>
    </source>
</evidence>
<feature type="domain" description="ABC3 transporter permease C-terminal" evidence="8">
    <location>
        <begin position="256"/>
        <end position="380"/>
    </location>
</feature>
<evidence type="ECO:0000259" key="8">
    <source>
        <dbReference type="Pfam" id="PF02687"/>
    </source>
</evidence>
<feature type="transmembrane region" description="Helical" evidence="7">
    <location>
        <begin position="18"/>
        <end position="38"/>
    </location>
</feature>
<dbReference type="KEGG" id="geo:Geob_0571"/>
<dbReference type="AlphaFoldDB" id="B9LZX4"/>
<proteinExistence type="inferred from homology"/>
<feature type="transmembrane region" description="Helical" evidence="7">
    <location>
        <begin position="305"/>
        <end position="330"/>
    </location>
</feature>
<dbReference type="Pfam" id="PF12704">
    <property type="entry name" value="MacB_PCD"/>
    <property type="match status" value="1"/>
</dbReference>
<evidence type="ECO:0000256" key="2">
    <source>
        <dbReference type="ARBA" id="ARBA00022475"/>
    </source>
</evidence>
<dbReference type="EMBL" id="CP001390">
    <property type="protein sequence ID" value="ACM18938.1"/>
    <property type="molecule type" value="Genomic_DNA"/>
</dbReference>
<evidence type="ECO:0000259" key="9">
    <source>
        <dbReference type="Pfam" id="PF12704"/>
    </source>
</evidence>
<evidence type="ECO:0000256" key="6">
    <source>
        <dbReference type="ARBA" id="ARBA00038076"/>
    </source>
</evidence>
<dbReference type="GO" id="GO:0005886">
    <property type="term" value="C:plasma membrane"/>
    <property type="evidence" value="ECO:0007669"/>
    <property type="project" value="UniProtKB-SubCell"/>
</dbReference>
<sequence length="387" mass="41138">MTLSKLVVKNITRRRGRFVFTLLGITIGISSFVTFLSMGGSLKSEIYRETAALGANLIVIPKGSCGYEQLSVLVGDEMPTNITGDEVKKISAIKGLTAVPFLSQKTAINNKPVAVSGIEPSITLIFKGWQLARGSYFSSLDEPTAVVGAEAAKQFQLQPGSLVRIRGEQLAVKGVLKETGGRDDFTLFLPMATAQRLYKSIERVSYVAVRVDDLAKTDAYMEKIKESVSLGVVSDKQMLKSVLSIVGTVNITLQLIAAVSVLAAAFGIINTMLTATYERKREIGILQALGATRGKIFAMFMLESGFYGLMGGVVGVGVGLLVSILATPYISQNAFTSLVKGSGTGTMIDAGVIAVSILFSVAVAVVAGVYPAWRAARLTPVEAISYE</sequence>
<organism evidence="10 11">
    <name type="scientific">Geotalea daltonii (strain DSM 22248 / JCM 15807 / FRC-32)</name>
    <name type="common">Geobacter daltonii</name>
    <dbReference type="NCBI Taxonomy" id="316067"/>
    <lineage>
        <taxon>Bacteria</taxon>
        <taxon>Pseudomonadati</taxon>
        <taxon>Thermodesulfobacteriota</taxon>
        <taxon>Desulfuromonadia</taxon>
        <taxon>Geobacterales</taxon>
        <taxon>Geobacteraceae</taxon>
        <taxon>Geotalea</taxon>
    </lineage>
</organism>
<keyword evidence="4 7" id="KW-1133">Transmembrane helix</keyword>
<gene>
    <name evidence="10" type="ordered locus">Geob_0571</name>
</gene>
<keyword evidence="3 7" id="KW-0812">Transmembrane</keyword>
<dbReference type="OrthoDB" id="9809768at2"/>
<comment type="subcellular location">
    <subcellularLocation>
        <location evidence="1">Cell membrane</location>
        <topology evidence="1">Multi-pass membrane protein</topology>
    </subcellularLocation>
</comment>